<keyword evidence="3" id="KW-1185">Reference proteome</keyword>
<proteinExistence type="predicted"/>
<protein>
    <submittedName>
        <fullName evidence="2">Uncharacterized protein</fullName>
    </submittedName>
</protein>
<dbReference type="OrthoDB" id="5215637at2759"/>
<dbReference type="AlphaFoldDB" id="B0Y079"/>
<keyword evidence="1" id="KW-1133">Transmembrane helix</keyword>
<keyword evidence="1" id="KW-0472">Membrane</keyword>
<dbReference type="HOGENOM" id="CLU_110768_0_0_1"/>
<feature type="transmembrane region" description="Helical" evidence="1">
    <location>
        <begin position="141"/>
        <end position="164"/>
    </location>
</feature>
<sequence length="217" mass="23154">MCLDERMEPQTAATSKMSAYQTACAICRGLIQMPSRVEARTSIEKAATRSSILGYDTKTPKYCCGSVVDNQCKDGDPFTIGNGAVIPEVAALAGYVKASAITDTTCSNSLSITTSSNSASTAITACPTSTGDNTSPSSHDLAIGVGVGVPLGVIALASIVWALWERRRRLLVNISINIWRTAYINHILRSSRLDKQGRHRSWTATGVQNELDIGSVR</sequence>
<evidence type="ECO:0000313" key="3">
    <source>
        <dbReference type="Proteomes" id="UP000001699"/>
    </source>
</evidence>
<dbReference type="VEuPathDB" id="FungiDB:AFUB_035070"/>
<evidence type="ECO:0000256" key="1">
    <source>
        <dbReference type="SAM" id="Phobius"/>
    </source>
</evidence>
<name>B0Y079_ASPFC</name>
<accession>B0Y079</accession>
<keyword evidence="1" id="KW-0812">Transmembrane</keyword>
<evidence type="ECO:0000313" key="2">
    <source>
        <dbReference type="EMBL" id="EDP52343.1"/>
    </source>
</evidence>
<organism evidence="2 3">
    <name type="scientific">Aspergillus fumigatus (strain CBS 144.89 / FGSC A1163 / CEA10)</name>
    <name type="common">Neosartorya fumigata</name>
    <dbReference type="NCBI Taxonomy" id="451804"/>
    <lineage>
        <taxon>Eukaryota</taxon>
        <taxon>Fungi</taxon>
        <taxon>Dikarya</taxon>
        <taxon>Ascomycota</taxon>
        <taxon>Pezizomycotina</taxon>
        <taxon>Eurotiomycetes</taxon>
        <taxon>Eurotiomycetidae</taxon>
        <taxon>Eurotiales</taxon>
        <taxon>Aspergillaceae</taxon>
        <taxon>Aspergillus</taxon>
        <taxon>Aspergillus subgen. Fumigati</taxon>
    </lineage>
</organism>
<reference evidence="2 3" key="1">
    <citation type="journal article" date="2008" name="PLoS Genet.">
        <title>Genomic islands in the pathogenic filamentous fungus Aspergillus fumigatus.</title>
        <authorList>
            <person name="Fedorova N.D."/>
            <person name="Khaldi N."/>
            <person name="Joardar V.S."/>
            <person name="Maiti R."/>
            <person name="Amedeo P."/>
            <person name="Anderson M.J."/>
            <person name="Crabtree J."/>
            <person name="Silva J.C."/>
            <person name="Badger J.H."/>
            <person name="Albarraq A."/>
            <person name="Angiuoli S."/>
            <person name="Bussey H."/>
            <person name="Bowyer P."/>
            <person name="Cotty P.J."/>
            <person name="Dyer P.S."/>
            <person name="Egan A."/>
            <person name="Galens K."/>
            <person name="Fraser-Liggett C.M."/>
            <person name="Haas B.J."/>
            <person name="Inman J.M."/>
            <person name="Kent R."/>
            <person name="Lemieux S."/>
            <person name="Malavazi I."/>
            <person name="Orvis J."/>
            <person name="Roemer T."/>
            <person name="Ronning C.M."/>
            <person name="Sundaram J.P."/>
            <person name="Sutton G."/>
            <person name="Turner G."/>
            <person name="Venter J.C."/>
            <person name="White O.R."/>
            <person name="Whitty B.R."/>
            <person name="Youngman P."/>
            <person name="Wolfe K.H."/>
            <person name="Goldman G.H."/>
            <person name="Wortman J.R."/>
            <person name="Jiang B."/>
            <person name="Denning D.W."/>
            <person name="Nierman W.C."/>
        </authorList>
    </citation>
    <scope>NUCLEOTIDE SEQUENCE [LARGE SCALE GENOMIC DNA]</scope>
    <source>
        <strain evidence="3">CBS 144.89 / FGSC A1163 / CEA10</strain>
    </source>
</reference>
<gene>
    <name evidence="2" type="ORF">AFUB_035070</name>
</gene>
<dbReference type="EMBL" id="DS499596">
    <property type="protein sequence ID" value="EDP52343.1"/>
    <property type="molecule type" value="Genomic_DNA"/>
</dbReference>
<dbReference type="Proteomes" id="UP000001699">
    <property type="component" value="Unassembled WGS sequence"/>
</dbReference>